<keyword evidence="2" id="KW-1185">Reference proteome</keyword>
<dbReference type="RefSeq" id="XP_016209672.1">
    <property type="nucleotide sequence ID" value="XM_016362530.1"/>
</dbReference>
<evidence type="ECO:0000313" key="2">
    <source>
        <dbReference type="Proteomes" id="UP000053259"/>
    </source>
</evidence>
<proteinExistence type="predicted"/>
<dbReference type="HOGENOM" id="CLU_1929206_0_0_1"/>
<evidence type="ECO:0000313" key="1">
    <source>
        <dbReference type="EMBL" id="KIV99802.1"/>
    </source>
</evidence>
<dbReference type="GeneID" id="27316579"/>
<dbReference type="Proteomes" id="UP000053259">
    <property type="component" value="Unassembled WGS sequence"/>
</dbReference>
<dbReference type="AlphaFoldDB" id="A0A0D1ZZD3"/>
<dbReference type="InParanoid" id="A0A0D1ZZD3"/>
<dbReference type="VEuPathDB" id="FungiDB:PV09_08606"/>
<dbReference type="EMBL" id="KN847571">
    <property type="protein sequence ID" value="KIV99802.1"/>
    <property type="molecule type" value="Genomic_DNA"/>
</dbReference>
<accession>A0A0D1ZZD3</accession>
<reference evidence="1 2" key="1">
    <citation type="submission" date="2015-01" db="EMBL/GenBank/DDBJ databases">
        <title>The Genome Sequence of Ochroconis gallopava CBS43764.</title>
        <authorList>
            <consortium name="The Broad Institute Genomics Platform"/>
            <person name="Cuomo C."/>
            <person name="de Hoog S."/>
            <person name="Gorbushina A."/>
            <person name="Stielow B."/>
            <person name="Teixiera M."/>
            <person name="Abouelleil A."/>
            <person name="Chapman S.B."/>
            <person name="Priest M."/>
            <person name="Young S.K."/>
            <person name="Wortman J."/>
            <person name="Nusbaum C."/>
            <person name="Birren B."/>
        </authorList>
    </citation>
    <scope>NUCLEOTIDE SEQUENCE [LARGE SCALE GENOMIC DNA]</scope>
    <source>
        <strain evidence="1 2">CBS 43764</strain>
    </source>
</reference>
<organism evidence="1 2">
    <name type="scientific">Verruconis gallopava</name>
    <dbReference type="NCBI Taxonomy" id="253628"/>
    <lineage>
        <taxon>Eukaryota</taxon>
        <taxon>Fungi</taxon>
        <taxon>Dikarya</taxon>
        <taxon>Ascomycota</taxon>
        <taxon>Pezizomycotina</taxon>
        <taxon>Dothideomycetes</taxon>
        <taxon>Pleosporomycetidae</taxon>
        <taxon>Venturiales</taxon>
        <taxon>Sympoventuriaceae</taxon>
        <taxon>Verruconis</taxon>
    </lineage>
</organism>
<protein>
    <submittedName>
        <fullName evidence="1">Uncharacterized protein</fullName>
    </submittedName>
</protein>
<sequence>MKCPGTLHGAPLASLRTQDVVSFARLTRASVAREALFQVFSVNDCAMFSPIEQARSLTRDNLGRSSRRKQAFGHGLSPHKAFALFAFHRALGVCLEFKPRIRSDPASGSSIRAQPCENVGTYWFGTVAVMP</sequence>
<gene>
    <name evidence="1" type="ORF">PV09_08606</name>
</gene>
<name>A0A0D1ZZD3_9PEZI</name>